<dbReference type="OrthoDB" id="8592199at2"/>
<dbReference type="Gene3D" id="3.55.40.10">
    <property type="entry name" value="minor pseudopilin epsh domain"/>
    <property type="match status" value="1"/>
</dbReference>
<name>A0A368Y2C0_9BURK</name>
<keyword evidence="6 11" id="KW-0812">Transmembrane</keyword>
<evidence type="ECO:0000259" key="12">
    <source>
        <dbReference type="Pfam" id="PF12019"/>
    </source>
</evidence>
<evidence type="ECO:0000256" key="8">
    <source>
        <dbReference type="ARBA" id="ARBA00023136"/>
    </source>
</evidence>
<dbReference type="SUPFAM" id="SSF54523">
    <property type="entry name" value="Pili subunits"/>
    <property type="match status" value="1"/>
</dbReference>
<reference evidence="13 14" key="1">
    <citation type="submission" date="2018-07" db="EMBL/GenBank/DDBJ databases">
        <title>Genomic Encyclopedia of Type Strains, Phase IV (KMG-IV): sequencing the most valuable type-strain genomes for metagenomic binning, comparative biology and taxonomic classification.</title>
        <authorList>
            <person name="Goeker M."/>
        </authorList>
    </citation>
    <scope>NUCLEOTIDE SEQUENCE [LARGE SCALE GENOMIC DNA]</scope>
    <source>
        <strain evidence="13 14">DSM 21634</strain>
    </source>
</reference>
<evidence type="ECO:0000256" key="9">
    <source>
        <dbReference type="ARBA" id="ARBA00025772"/>
    </source>
</evidence>
<protein>
    <recommendedName>
        <fullName evidence="2">Type II secretion system protein H</fullName>
    </recommendedName>
    <alternativeName>
        <fullName evidence="10">General secretion pathway protein H</fullName>
    </alternativeName>
</protein>
<evidence type="ECO:0000256" key="4">
    <source>
        <dbReference type="ARBA" id="ARBA00022481"/>
    </source>
</evidence>
<keyword evidence="8 11" id="KW-0472">Membrane</keyword>
<evidence type="ECO:0000256" key="5">
    <source>
        <dbReference type="ARBA" id="ARBA00022519"/>
    </source>
</evidence>
<dbReference type="InterPro" id="IPR045584">
    <property type="entry name" value="Pilin-like"/>
</dbReference>
<proteinExistence type="inferred from homology"/>
<evidence type="ECO:0000256" key="7">
    <source>
        <dbReference type="ARBA" id="ARBA00022989"/>
    </source>
</evidence>
<dbReference type="RefSeq" id="WP_147282814.1">
    <property type="nucleotide sequence ID" value="NZ_QPJK01000002.1"/>
</dbReference>
<comment type="similarity">
    <text evidence="9">Belongs to the GSP H family.</text>
</comment>
<keyword evidence="4" id="KW-0488">Methylation</keyword>
<dbReference type="GO" id="GO:0005886">
    <property type="term" value="C:plasma membrane"/>
    <property type="evidence" value="ECO:0007669"/>
    <property type="project" value="UniProtKB-SubCell"/>
</dbReference>
<evidence type="ECO:0000256" key="10">
    <source>
        <dbReference type="ARBA" id="ARBA00030775"/>
    </source>
</evidence>
<keyword evidence="14" id="KW-1185">Reference proteome</keyword>
<evidence type="ECO:0000256" key="1">
    <source>
        <dbReference type="ARBA" id="ARBA00004377"/>
    </source>
</evidence>
<dbReference type="InterPro" id="IPR022346">
    <property type="entry name" value="T2SS_GspH"/>
</dbReference>
<accession>A0A368Y2C0</accession>
<comment type="subcellular location">
    <subcellularLocation>
        <location evidence="1">Cell inner membrane</location>
        <topology evidence="1">Single-pass membrane protein</topology>
    </subcellularLocation>
</comment>
<evidence type="ECO:0000313" key="13">
    <source>
        <dbReference type="EMBL" id="RCW73869.1"/>
    </source>
</evidence>
<evidence type="ECO:0000256" key="2">
    <source>
        <dbReference type="ARBA" id="ARBA00021549"/>
    </source>
</evidence>
<keyword evidence="7 11" id="KW-1133">Transmembrane helix</keyword>
<feature type="domain" description="General secretion pathway GspH" evidence="12">
    <location>
        <begin position="55"/>
        <end position="165"/>
    </location>
</feature>
<keyword evidence="3" id="KW-1003">Cell membrane</keyword>
<organism evidence="13 14">
    <name type="scientific">Pseudorhodoferax soli</name>
    <dbReference type="NCBI Taxonomy" id="545864"/>
    <lineage>
        <taxon>Bacteria</taxon>
        <taxon>Pseudomonadati</taxon>
        <taxon>Pseudomonadota</taxon>
        <taxon>Betaproteobacteria</taxon>
        <taxon>Burkholderiales</taxon>
        <taxon>Comamonadaceae</taxon>
    </lineage>
</organism>
<keyword evidence="5" id="KW-0997">Cell inner membrane</keyword>
<dbReference type="EMBL" id="QPJK01000002">
    <property type="protein sequence ID" value="RCW73869.1"/>
    <property type="molecule type" value="Genomic_DNA"/>
</dbReference>
<sequence length="176" mass="18957">MSFFRLKVGAYRAVAGITLVETMVCLLIAGVLVSLAGPAWRDLLLRQRMGMVRTELSSAMQVARWEAVRRNVQVKLQRRTDCGALLAAIHDWDCGWDVEAALPGEARTLQTFMPPPGVRLAHPGGGAAMEFGPNGVPTLVAHKFVITPATQATSMTTVLCINRTGRVRTVNGAATC</sequence>
<evidence type="ECO:0000256" key="3">
    <source>
        <dbReference type="ARBA" id="ARBA00022475"/>
    </source>
</evidence>
<comment type="caution">
    <text evidence="13">The sequence shown here is derived from an EMBL/GenBank/DDBJ whole genome shotgun (WGS) entry which is preliminary data.</text>
</comment>
<dbReference type="GO" id="GO:0015627">
    <property type="term" value="C:type II protein secretion system complex"/>
    <property type="evidence" value="ECO:0007669"/>
    <property type="project" value="InterPro"/>
</dbReference>
<dbReference type="Pfam" id="PF12019">
    <property type="entry name" value="GspH"/>
    <property type="match status" value="1"/>
</dbReference>
<dbReference type="AlphaFoldDB" id="A0A368Y2C0"/>
<dbReference type="GO" id="GO:0015628">
    <property type="term" value="P:protein secretion by the type II secretion system"/>
    <property type="evidence" value="ECO:0007669"/>
    <property type="project" value="InterPro"/>
</dbReference>
<evidence type="ECO:0000256" key="11">
    <source>
        <dbReference type="SAM" id="Phobius"/>
    </source>
</evidence>
<dbReference type="Proteomes" id="UP000252884">
    <property type="component" value="Unassembled WGS sequence"/>
</dbReference>
<evidence type="ECO:0000256" key="6">
    <source>
        <dbReference type="ARBA" id="ARBA00022692"/>
    </source>
</evidence>
<evidence type="ECO:0000313" key="14">
    <source>
        <dbReference type="Proteomes" id="UP000252884"/>
    </source>
</evidence>
<gene>
    <name evidence="13" type="ORF">DES41_102186</name>
</gene>
<feature type="transmembrane region" description="Helical" evidence="11">
    <location>
        <begin position="12"/>
        <end position="40"/>
    </location>
</feature>